<dbReference type="CDD" id="cd01949">
    <property type="entry name" value="GGDEF"/>
    <property type="match status" value="1"/>
</dbReference>
<dbReference type="InterPro" id="IPR035965">
    <property type="entry name" value="PAS-like_dom_sf"/>
</dbReference>
<comment type="catalytic activity">
    <reaction evidence="1">
        <text>3',3'-c-di-GMP + H2O = 5'-phosphoguanylyl(3'-&gt;5')guanosine + H(+)</text>
        <dbReference type="Rhea" id="RHEA:24902"/>
        <dbReference type="ChEBI" id="CHEBI:15377"/>
        <dbReference type="ChEBI" id="CHEBI:15378"/>
        <dbReference type="ChEBI" id="CHEBI:58754"/>
        <dbReference type="ChEBI" id="CHEBI:58805"/>
        <dbReference type="EC" id="3.1.4.52"/>
    </reaction>
    <physiologicalReaction direction="left-to-right" evidence="1">
        <dbReference type="Rhea" id="RHEA:24903"/>
    </physiologicalReaction>
</comment>
<dbReference type="EMBL" id="QQBB01000001">
    <property type="protein sequence ID" value="RDI62143.1"/>
    <property type="molecule type" value="Genomic_DNA"/>
</dbReference>
<feature type="coiled-coil region" evidence="2">
    <location>
        <begin position="200"/>
        <end position="262"/>
    </location>
</feature>
<feature type="domain" description="EAL" evidence="5">
    <location>
        <begin position="551"/>
        <end position="801"/>
    </location>
</feature>
<dbReference type="SMART" id="SM00091">
    <property type="entry name" value="PAS"/>
    <property type="match status" value="1"/>
</dbReference>
<evidence type="ECO:0000259" key="5">
    <source>
        <dbReference type="PROSITE" id="PS50883"/>
    </source>
</evidence>
<dbReference type="Gene3D" id="3.30.70.270">
    <property type="match status" value="1"/>
</dbReference>
<comment type="caution">
    <text evidence="7">The sequence shown here is derived from an EMBL/GenBank/DDBJ whole genome shotgun (WGS) entry which is preliminary data.</text>
</comment>
<dbReference type="PROSITE" id="PS50112">
    <property type="entry name" value="PAS"/>
    <property type="match status" value="1"/>
</dbReference>
<keyword evidence="2" id="KW-0175">Coiled coil</keyword>
<evidence type="ECO:0000259" key="4">
    <source>
        <dbReference type="PROSITE" id="PS50112"/>
    </source>
</evidence>
<name>A0A370HUE7_9HYPH</name>
<proteinExistence type="predicted"/>
<keyword evidence="3" id="KW-1133">Transmembrane helix</keyword>
<dbReference type="GO" id="GO:0071111">
    <property type="term" value="F:cyclic-guanylate-specific phosphodiesterase activity"/>
    <property type="evidence" value="ECO:0007669"/>
    <property type="project" value="UniProtKB-EC"/>
</dbReference>
<evidence type="ECO:0000313" key="7">
    <source>
        <dbReference type="EMBL" id="RDI62143.1"/>
    </source>
</evidence>
<dbReference type="SMART" id="SM00052">
    <property type="entry name" value="EAL"/>
    <property type="match status" value="1"/>
</dbReference>
<evidence type="ECO:0000256" key="1">
    <source>
        <dbReference type="ARBA" id="ARBA00051114"/>
    </source>
</evidence>
<dbReference type="InterPro" id="IPR043128">
    <property type="entry name" value="Rev_trsase/Diguanyl_cyclase"/>
</dbReference>
<dbReference type="SUPFAM" id="SSF55785">
    <property type="entry name" value="PYP-like sensor domain (PAS domain)"/>
    <property type="match status" value="1"/>
</dbReference>
<evidence type="ECO:0000313" key="8">
    <source>
        <dbReference type="Proteomes" id="UP000254925"/>
    </source>
</evidence>
<feature type="domain" description="GGDEF" evidence="6">
    <location>
        <begin position="409"/>
        <end position="542"/>
    </location>
</feature>
<dbReference type="Gene3D" id="3.30.450.20">
    <property type="entry name" value="PAS domain"/>
    <property type="match status" value="1"/>
</dbReference>
<dbReference type="Pfam" id="PF00563">
    <property type="entry name" value="EAL"/>
    <property type="match status" value="1"/>
</dbReference>
<dbReference type="PANTHER" id="PTHR44757:SF2">
    <property type="entry name" value="BIOFILM ARCHITECTURE MAINTENANCE PROTEIN MBAA"/>
    <property type="match status" value="1"/>
</dbReference>
<dbReference type="GO" id="GO:0071732">
    <property type="term" value="P:cellular response to nitric oxide"/>
    <property type="evidence" value="ECO:0007669"/>
    <property type="project" value="UniProtKB-ARBA"/>
</dbReference>
<dbReference type="InterPro" id="IPR000014">
    <property type="entry name" value="PAS"/>
</dbReference>
<dbReference type="SUPFAM" id="SSF55073">
    <property type="entry name" value="Nucleotide cyclase"/>
    <property type="match status" value="1"/>
</dbReference>
<dbReference type="RefSeq" id="WP_114768294.1">
    <property type="nucleotide sequence ID" value="NZ_QQBB01000001.1"/>
</dbReference>
<dbReference type="NCBIfam" id="TIGR00254">
    <property type="entry name" value="GGDEF"/>
    <property type="match status" value="1"/>
</dbReference>
<dbReference type="OrthoDB" id="9814202at2"/>
<accession>A0A370HUE7</accession>
<feature type="transmembrane region" description="Helical" evidence="3">
    <location>
        <begin position="6"/>
        <end position="29"/>
    </location>
</feature>
<evidence type="ECO:0000256" key="3">
    <source>
        <dbReference type="SAM" id="Phobius"/>
    </source>
</evidence>
<sequence length="808" mass="89768">MSLRTLKLVLAVVIASFLLSAVYISVLVVERQNALKEVSRYNISWLASQAVSEFVRLGQRLNAYGIPGTGVDKDEVQLRYDILLSRAKLLSDGDFQSFVERDPERQATVKRLAEVLAEVQPLIDAIDAPGNAVRAYTLLQPLETQLIDMASAANHYGGQRVAEDQHELIRLHWLFSGLAACLILTGIVLLGLLGWHNRLLERAQAELRTLAGNLQATSAELEDANKALGLAYKELQNRNEVLQAQEHELRMQNERFDAALNNMSHGLCMVDGDGRIIVFNARFSELFGLNHRAKPGVTLERLTRGADRTDTPGLAALRAICEQQEELIRDRRRASFIQEEPGGETFSVSHQPMTGGGWIATYEDITERRRAESQIAYMAHHDALTDLANRVLFRERLDQALAAAHRQGTTIAVLCLDLDRFKDVNDSLGHETGDELLKAVADRLRSCVRDGDLIARLGGDEFAVLQCTVGDPNDCASLAARIINAIGAPYEVDGQEIVIGTSVGIALATEGRVPPDQLLKHADLALYRAKSDRRGTYRFFEPEMDAQLQARRLLEADLRKALANKEFTLAYQPEINIRRHEISGFEALLRWKHPERGMVSPAEFIPVAEDIGLISALGEWVIEQACQEAAQWPDGIKVAVNLSPVQFRNRTLVETVDRALTQSGLCPSRLELEITESVLLQDNEMTLATLHQLRRLGVCIAMDDFGTGYSSLSYLRSFPFDKIKIDQSFIRELTSRADCLAIVQSITRLGSSLGMITTAEGVETEEQYRHLLAAGCTEAQGYYFGYPLPAQDLVFSLYPEKQPKAAEA</sequence>
<dbReference type="PROSITE" id="PS50883">
    <property type="entry name" value="EAL"/>
    <property type="match status" value="1"/>
</dbReference>
<dbReference type="FunFam" id="3.20.20.450:FF:000001">
    <property type="entry name" value="Cyclic di-GMP phosphodiesterase yahA"/>
    <property type="match status" value="1"/>
</dbReference>
<dbReference type="FunFam" id="3.30.70.270:FF:000001">
    <property type="entry name" value="Diguanylate cyclase domain protein"/>
    <property type="match status" value="1"/>
</dbReference>
<dbReference type="InterPro" id="IPR052155">
    <property type="entry name" value="Biofilm_reg_signaling"/>
</dbReference>
<dbReference type="InterPro" id="IPR000160">
    <property type="entry name" value="GGDEF_dom"/>
</dbReference>
<keyword evidence="3" id="KW-0472">Membrane</keyword>
<dbReference type="Gene3D" id="3.20.20.450">
    <property type="entry name" value="EAL domain"/>
    <property type="match status" value="1"/>
</dbReference>
<evidence type="ECO:0000256" key="2">
    <source>
        <dbReference type="SAM" id="Coils"/>
    </source>
</evidence>
<dbReference type="Pfam" id="PF00990">
    <property type="entry name" value="GGDEF"/>
    <property type="match status" value="1"/>
</dbReference>
<dbReference type="AlphaFoldDB" id="A0A370HUE7"/>
<evidence type="ECO:0000259" key="6">
    <source>
        <dbReference type="PROSITE" id="PS50887"/>
    </source>
</evidence>
<feature type="domain" description="PAS" evidence="4">
    <location>
        <begin position="252"/>
        <end position="290"/>
    </location>
</feature>
<dbReference type="NCBIfam" id="TIGR00229">
    <property type="entry name" value="sensory_box"/>
    <property type="match status" value="1"/>
</dbReference>
<dbReference type="SMART" id="SM00267">
    <property type="entry name" value="GGDEF"/>
    <property type="match status" value="1"/>
</dbReference>
<dbReference type="PROSITE" id="PS50887">
    <property type="entry name" value="GGDEF"/>
    <property type="match status" value="1"/>
</dbReference>
<dbReference type="CDD" id="cd01948">
    <property type="entry name" value="EAL"/>
    <property type="match status" value="1"/>
</dbReference>
<dbReference type="CDD" id="cd00130">
    <property type="entry name" value="PAS"/>
    <property type="match status" value="1"/>
</dbReference>
<protein>
    <submittedName>
        <fullName evidence="7">PAS domain S-box-containing protein/diguanylate cyclase (GGDEF)-like protein</fullName>
    </submittedName>
</protein>
<dbReference type="PANTHER" id="PTHR44757">
    <property type="entry name" value="DIGUANYLATE CYCLASE DGCP"/>
    <property type="match status" value="1"/>
</dbReference>
<dbReference type="SUPFAM" id="SSF141868">
    <property type="entry name" value="EAL domain-like"/>
    <property type="match status" value="1"/>
</dbReference>
<dbReference type="Pfam" id="PF12860">
    <property type="entry name" value="PAS_7"/>
    <property type="match status" value="1"/>
</dbReference>
<keyword evidence="8" id="KW-1185">Reference proteome</keyword>
<dbReference type="InterPro" id="IPR001633">
    <property type="entry name" value="EAL_dom"/>
</dbReference>
<reference evidence="7 8" key="1">
    <citation type="submission" date="2018-07" db="EMBL/GenBank/DDBJ databases">
        <title>Genomic Encyclopedia of Type Strains, Phase IV (KMG-IV): sequencing the most valuable type-strain genomes for metagenomic binning, comparative biology and taxonomic classification.</title>
        <authorList>
            <person name="Goeker M."/>
        </authorList>
    </citation>
    <scope>NUCLEOTIDE SEQUENCE [LARGE SCALE GENOMIC DNA]</scope>
    <source>
        <strain evidence="7 8">DSM 14364</strain>
    </source>
</reference>
<gene>
    <name evidence="7" type="ORF">DES45_101410</name>
</gene>
<keyword evidence="3" id="KW-0812">Transmembrane</keyword>
<organism evidence="7 8">
    <name type="scientific">Microvirga subterranea</name>
    <dbReference type="NCBI Taxonomy" id="186651"/>
    <lineage>
        <taxon>Bacteria</taxon>
        <taxon>Pseudomonadati</taxon>
        <taxon>Pseudomonadota</taxon>
        <taxon>Alphaproteobacteria</taxon>
        <taxon>Hyphomicrobiales</taxon>
        <taxon>Methylobacteriaceae</taxon>
        <taxon>Microvirga</taxon>
    </lineage>
</organism>
<dbReference type="InterPro" id="IPR029787">
    <property type="entry name" value="Nucleotide_cyclase"/>
</dbReference>
<dbReference type="InterPro" id="IPR035919">
    <property type="entry name" value="EAL_sf"/>
</dbReference>
<feature type="transmembrane region" description="Helical" evidence="3">
    <location>
        <begin position="173"/>
        <end position="195"/>
    </location>
</feature>
<dbReference type="Proteomes" id="UP000254925">
    <property type="component" value="Unassembled WGS sequence"/>
</dbReference>